<organism evidence="2 3">
    <name type="scientific">Gossypium australe</name>
    <dbReference type="NCBI Taxonomy" id="47621"/>
    <lineage>
        <taxon>Eukaryota</taxon>
        <taxon>Viridiplantae</taxon>
        <taxon>Streptophyta</taxon>
        <taxon>Embryophyta</taxon>
        <taxon>Tracheophyta</taxon>
        <taxon>Spermatophyta</taxon>
        <taxon>Magnoliopsida</taxon>
        <taxon>eudicotyledons</taxon>
        <taxon>Gunneridae</taxon>
        <taxon>Pentapetalae</taxon>
        <taxon>rosids</taxon>
        <taxon>malvids</taxon>
        <taxon>Malvales</taxon>
        <taxon>Malvaceae</taxon>
        <taxon>Malvoideae</taxon>
        <taxon>Gossypium</taxon>
    </lineage>
</organism>
<dbReference type="OrthoDB" id="1909122at2759"/>
<dbReference type="GO" id="GO:0003676">
    <property type="term" value="F:nucleic acid binding"/>
    <property type="evidence" value="ECO:0007669"/>
    <property type="project" value="InterPro"/>
</dbReference>
<dbReference type="Proteomes" id="UP000325315">
    <property type="component" value="Unassembled WGS sequence"/>
</dbReference>
<dbReference type="InterPro" id="IPR036397">
    <property type="entry name" value="RNaseH_sf"/>
</dbReference>
<feature type="domain" description="Integrase catalytic" evidence="1">
    <location>
        <begin position="71"/>
        <end position="180"/>
    </location>
</feature>
<evidence type="ECO:0000313" key="3">
    <source>
        <dbReference type="Proteomes" id="UP000325315"/>
    </source>
</evidence>
<dbReference type="GO" id="GO:0015074">
    <property type="term" value="P:DNA integration"/>
    <property type="evidence" value="ECO:0007669"/>
    <property type="project" value="InterPro"/>
</dbReference>
<dbReference type="PANTHER" id="PTHR46148:SF44">
    <property type="entry name" value="GAG-POL POLYPROTEIN"/>
    <property type="match status" value="1"/>
</dbReference>
<dbReference type="Pfam" id="PF24626">
    <property type="entry name" value="SH3_Tf2-1"/>
    <property type="match status" value="1"/>
</dbReference>
<keyword evidence="3" id="KW-1185">Reference proteome</keyword>
<dbReference type="EMBL" id="SMMG02000005">
    <property type="protein sequence ID" value="KAA3473738.1"/>
    <property type="molecule type" value="Genomic_DNA"/>
</dbReference>
<gene>
    <name evidence="2" type="ORF">EPI10_024096</name>
</gene>
<dbReference type="PROSITE" id="PS50994">
    <property type="entry name" value="INTEGRASE"/>
    <property type="match status" value="1"/>
</dbReference>
<dbReference type="Gene3D" id="3.30.420.10">
    <property type="entry name" value="Ribonuclease H-like superfamily/Ribonuclease H"/>
    <property type="match status" value="1"/>
</dbReference>
<dbReference type="InterPro" id="IPR056924">
    <property type="entry name" value="SH3_Tf2-1"/>
</dbReference>
<reference evidence="3" key="1">
    <citation type="journal article" date="2019" name="Plant Biotechnol. J.">
        <title>Genome sequencing of the Australian wild diploid species Gossypium australe highlights disease resistance and delayed gland morphogenesis.</title>
        <authorList>
            <person name="Cai Y."/>
            <person name="Cai X."/>
            <person name="Wang Q."/>
            <person name="Wang P."/>
            <person name="Zhang Y."/>
            <person name="Cai C."/>
            <person name="Xu Y."/>
            <person name="Wang K."/>
            <person name="Zhou Z."/>
            <person name="Wang C."/>
            <person name="Geng S."/>
            <person name="Li B."/>
            <person name="Dong Q."/>
            <person name="Hou Y."/>
            <person name="Wang H."/>
            <person name="Ai P."/>
            <person name="Liu Z."/>
            <person name="Yi F."/>
            <person name="Sun M."/>
            <person name="An G."/>
            <person name="Cheng J."/>
            <person name="Zhang Y."/>
            <person name="Shi Q."/>
            <person name="Xie Y."/>
            <person name="Shi X."/>
            <person name="Chang Y."/>
            <person name="Huang F."/>
            <person name="Chen Y."/>
            <person name="Hong S."/>
            <person name="Mi L."/>
            <person name="Sun Q."/>
            <person name="Zhang L."/>
            <person name="Zhou B."/>
            <person name="Peng R."/>
            <person name="Zhang X."/>
            <person name="Liu F."/>
        </authorList>
    </citation>
    <scope>NUCLEOTIDE SEQUENCE [LARGE SCALE GENOMIC DNA]</scope>
    <source>
        <strain evidence="3">cv. PA1801</strain>
    </source>
</reference>
<accession>A0A5B6VXX3</accession>
<name>A0A5B6VXX3_9ROSI</name>
<comment type="caution">
    <text evidence="2">The sequence shown here is derived from an EMBL/GenBank/DDBJ whole genome shotgun (WGS) entry which is preliminary data.</text>
</comment>
<evidence type="ECO:0000259" key="1">
    <source>
        <dbReference type="PROSITE" id="PS50994"/>
    </source>
</evidence>
<dbReference type="AlphaFoldDB" id="A0A5B6VXX3"/>
<dbReference type="PANTHER" id="PTHR46148">
    <property type="entry name" value="CHROMO DOMAIN-CONTAINING PROTEIN"/>
    <property type="match status" value="1"/>
</dbReference>
<dbReference type="SUPFAM" id="SSF53098">
    <property type="entry name" value="Ribonuclease H-like"/>
    <property type="match status" value="1"/>
</dbReference>
<dbReference type="InterPro" id="IPR001584">
    <property type="entry name" value="Integrase_cat-core"/>
</dbReference>
<proteinExistence type="predicted"/>
<protein>
    <submittedName>
        <fullName evidence="2">DNA/RNA polymerases superfamily protein</fullName>
    </submittedName>
</protein>
<evidence type="ECO:0000313" key="2">
    <source>
        <dbReference type="EMBL" id="KAA3473738.1"/>
    </source>
</evidence>
<sequence length="422" mass="48936">MLDVSAGEGGTPIAARVATASEGSTLEMGEDNDGLCEWATPYAYEERFSVGNCRLSAHLIPVRVDYSLQKLAKLYVAEIVRLHGVPVSIISDRDPRFTSRFWKALHQALGTRLDFSTAFHPQTDGQSERIIQILEDMLRGCVIDFRGSWEEFLPLEEFAYNNSYQSSIQMAPYEALYELGERRVFGPKLVSETEEKVKLIRTRLKEASDRHKSYADLKRKDIEFAVGDQFFLKVSQWKKVLRFGRKRKLSPRFIGPYHVLKRVGSVAYQLELPPELGQRHDVFHVSMLRRYRSDPSHIVPVEEIKVRPDLSFEEERVQILDRDVKVLQRKTVLLVKLLRWNHGSEEATWELEDVMRQQYPHLFKKRGGKVATRRHLECREVASQGGSNREDVRIPHPSLWSFIYGTWMGRRWFRQGLSKDDG</sequence>
<dbReference type="InterPro" id="IPR012337">
    <property type="entry name" value="RNaseH-like_sf"/>
</dbReference>